<protein>
    <recommendedName>
        <fullName evidence="5 12">Long-chain-alcohol oxidase</fullName>
        <ecNumber evidence="5 12">1.1.3.20</ecNumber>
    </recommendedName>
</protein>
<comment type="catalytic activity">
    <reaction evidence="1 12">
        <text>a long-chain primary fatty alcohol + O2 = a long-chain fatty aldehyde + H2O2</text>
        <dbReference type="Rhea" id="RHEA:22756"/>
        <dbReference type="ChEBI" id="CHEBI:15379"/>
        <dbReference type="ChEBI" id="CHEBI:16240"/>
        <dbReference type="ChEBI" id="CHEBI:17176"/>
        <dbReference type="ChEBI" id="CHEBI:77396"/>
        <dbReference type="EC" id="1.1.3.20"/>
    </reaction>
</comment>
<comment type="similarity">
    <text evidence="4 12">Belongs to the GMC oxidoreductase family.</text>
</comment>
<dbReference type="PANTHER" id="PTHR46056">
    <property type="entry name" value="LONG-CHAIN-ALCOHOL OXIDASE"/>
    <property type="match status" value="1"/>
</dbReference>
<evidence type="ECO:0000256" key="11">
    <source>
        <dbReference type="ARBA" id="ARBA00023136"/>
    </source>
</evidence>
<reference evidence="18" key="2">
    <citation type="submission" date="2019-06" db="EMBL/GenBank/DDBJ databases">
        <title>Genomics analysis of Aphanomyces spp. identifies a new class of oomycete effector associated with host adaptation.</title>
        <authorList>
            <person name="Gaulin E."/>
        </authorList>
    </citation>
    <scope>NUCLEOTIDE SEQUENCE</scope>
    <source>
        <strain evidence="18">CBS 578.67</strain>
    </source>
</reference>
<evidence type="ECO:0000313" key="18">
    <source>
        <dbReference type="EMBL" id="KAF0698390.1"/>
    </source>
</evidence>
<name>A0A485KS78_9STRA</name>
<dbReference type="InterPro" id="IPR036188">
    <property type="entry name" value="FAD/NAD-bd_sf"/>
</dbReference>
<accession>A0A485KS78</accession>
<evidence type="ECO:0000259" key="16">
    <source>
        <dbReference type="Pfam" id="PF00890"/>
    </source>
</evidence>
<evidence type="ECO:0000256" key="5">
    <source>
        <dbReference type="ARBA" id="ARBA00013125"/>
    </source>
</evidence>
<dbReference type="InterPro" id="IPR003953">
    <property type="entry name" value="FAD-dep_OxRdtase_2_FAD-bd"/>
</dbReference>
<dbReference type="EC" id="1.1.3.20" evidence="5 12"/>
<dbReference type="PANTHER" id="PTHR46056:SF12">
    <property type="entry name" value="LONG-CHAIN-ALCOHOL OXIDASE"/>
    <property type="match status" value="1"/>
</dbReference>
<feature type="domain" description="FAD-dependent oxidoreductase 2 FAD-binding" evidence="16">
    <location>
        <begin position="211"/>
        <end position="243"/>
    </location>
</feature>
<organism evidence="19 20">
    <name type="scientific">Aphanomyces stellatus</name>
    <dbReference type="NCBI Taxonomy" id="120398"/>
    <lineage>
        <taxon>Eukaryota</taxon>
        <taxon>Sar</taxon>
        <taxon>Stramenopiles</taxon>
        <taxon>Oomycota</taxon>
        <taxon>Saprolegniomycetes</taxon>
        <taxon>Saprolegniales</taxon>
        <taxon>Verrucalvaceae</taxon>
        <taxon>Aphanomyces</taxon>
    </lineage>
</organism>
<dbReference type="InterPro" id="IPR000172">
    <property type="entry name" value="GMC_OxRdtase_N"/>
</dbReference>
<dbReference type="InterPro" id="IPR012400">
    <property type="entry name" value="Long_Oxdase"/>
</dbReference>
<dbReference type="Gene3D" id="3.50.50.60">
    <property type="entry name" value="FAD/NAD(P)-binding domain"/>
    <property type="match status" value="2"/>
</dbReference>
<comment type="subcellular location">
    <subcellularLocation>
        <location evidence="3">Membrane</location>
    </subcellularLocation>
</comment>
<keyword evidence="6" id="KW-0285">Flavoprotein</keyword>
<evidence type="ECO:0000259" key="15">
    <source>
        <dbReference type="Pfam" id="PF00732"/>
    </source>
</evidence>
<dbReference type="SUPFAM" id="SSF51905">
    <property type="entry name" value="FAD/NAD(P)-binding domain"/>
    <property type="match status" value="1"/>
</dbReference>
<evidence type="ECO:0000256" key="2">
    <source>
        <dbReference type="ARBA" id="ARBA00003842"/>
    </source>
</evidence>
<evidence type="ECO:0000259" key="17">
    <source>
        <dbReference type="Pfam" id="PF05199"/>
    </source>
</evidence>
<dbReference type="Pfam" id="PF00732">
    <property type="entry name" value="GMC_oxred_N"/>
    <property type="match status" value="1"/>
</dbReference>
<keyword evidence="11 14" id="KW-0472">Membrane</keyword>
<keyword evidence="20" id="KW-1185">Reference proteome</keyword>
<dbReference type="GO" id="GO:0050660">
    <property type="term" value="F:flavin adenine dinucleotide binding"/>
    <property type="evidence" value="ECO:0007669"/>
    <property type="project" value="InterPro"/>
</dbReference>
<dbReference type="EMBL" id="CAADRA010005264">
    <property type="protein sequence ID" value="VFT87860.1"/>
    <property type="molecule type" value="Genomic_DNA"/>
</dbReference>
<evidence type="ECO:0000256" key="13">
    <source>
        <dbReference type="PIRSR" id="PIRSR028937-1"/>
    </source>
</evidence>
<dbReference type="Pfam" id="PF00890">
    <property type="entry name" value="FAD_binding_2"/>
    <property type="match status" value="1"/>
</dbReference>
<reference evidence="19 20" key="1">
    <citation type="submission" date="2019-03" db="EMBL/GenBank/DDBJ databases">
        <authorList>
            <person name="Gaulin E."/>
            <person name="Dumas B."/>
        </authorList>
    </citation>
    <scope>NUCLEOTIDE SEQUENCE [LARGE SCALE GENOMIC DNA]</scope>
    <source>
        <strain evidence="19">CBS 568.67</strain>
    </source>
</reference>
<evidence type="ECO:0000313" key="19">
    <source>
        <dbReference type="EMBL" id="VFT87860.1"/>
    </source>
</evidence>
<evidence type="ECO:0000256" key="3">
    <source>
        <dbReference type="ARBA" id="ARBA00004370"/>
    </source>
</evidence>
<dbReference type="Pfam" id="PF05199">
    <property type="entry name" value="GMC_oxred_C"/>
    <property type="match status" value="1"/>
</dbReference>
<keyword evidence="10 12" id="KW-0560">Oxidoreductase</keyword>
<sequence>MLHLTDAQKETVLAIADAFAGPLPENTARDVVSDYMETLATFSNDKEIHEDEKSLLNRTQVDLHELGFLLSMEMFLGKLPADKWNELKIVLALLATGWGTKLVTGAARMVPFHELTVTEREAALETLSLSPFAKVRSLFQAFKILTLICVYAKARTIHGKKNPLWPADYAGEPQEQPRPPRGSFWEPAFEEYVKRVETMSGWGETIEIETDVVVVGSGAGGGVVAAELAKAGHRVLVLEKANYYHPADASFQELQSFWDNFENSLLFPTEDLSMMLMAGSAWGGGTHINWSASLRPPQSLCDEWATEFNLPYFTSQAFQDALEAVCTRAGVSDAHINHNVQNQIMLDGAAALGYPIDAVPQNTAGQEHSCGHCGLGCPYGEKQGTHVTWLKDAADAGAKFIDGCHVGRVTYDDAKRVTGVVGTVLNGKVPLVVKAKTVVSACGSLNTPALLLRSGLTNPNIGSNLRVHPVTMLHGYFPNRQVHGWEGSILTTVCNVLRNLHGHGYGARLEVPLSLIGMTSTYYPWRSNADHRRLMMQYPRTVNVLDIVRDLDSVTTLEVDSTGRPRVHFQLGQKDATSLVEGMIAAAKMLLSQGAVEINASLHGLKPLQLRATTDLANPIECHVTQAWFAELRRLGAVQNSLFLGSAHQMGSCRMGATPDAGAVNPDGESWEVQGLYVADASLFPTASGVNPMVTVFGVAYSVAQFIKANLSDRTNASRKTFAITPKSAWYLLLMPRSSTLKIMIALCLVWWRRRIWTALRRKLLGA</sequence>
<keyword evidence="7 14" id="KW-0812">Transmembrane</keyword>
<feature type="domain" description="Glucose-methanol-choline oxidoreductase C-terminal" evidence="17">
    <location>
        <begin position="554"/>
        <end position="700"/>
    </location>
</feature>
<dbReference type="PIRSF" id="PIRSF028937">
    <property type="entry name" value="Lg_Ch_AO"/>
    <property type="match status" value="1"/>
</dbReference>
<keyword evidence="8" id="KW-0274">FAD</keyword>
<evidence type="ECO:0000256" key="8">
    <source>
        <dbReference type="ARBA" id="ARBA00022827"/>
    </source>
</evidence>
<evidence type="ECO:0000256" key="7">
    <source>
        <dbReference type="ARBA" id="ARBA00022692"/>
    </source>
</evidence>
<evidence type="ECO:0000256" key="10">
    <source>
        <dbReference type="ARBA" id="ARBA00023002"/>
    </source>
</evidence>
<comment type="function">
    <text evidence="2">Long-chain fatty alcohol oxidase involved in the omega-oxidation pathway of lipid degradation.</text>
</comment>
<feature type="transmembrane region" description="Helical" evidence="14">
    <location>
        <begin position="729"/>
        <end position="752"/>
    </location>
</feature>
<dbReference type="InterPro" id="IPR007867">
    <property type="entry name" value="GMC_OxRtase_C"/>
</dbReference>
<feature type="domain" description="Glucose-methanol-choline oxidoreductase N-terminal" evidence="15">
    <location>
        <begin position="262"/>
        <end position="470"/>
    </location>
</feature>
<dbReference type="AlphaFoldDB" id="A0A485KS78"/>
<dbReference type="EMBL" id="VJMH01005243">
    <property type="protein sequence ID" value="KAF0698390.1"/>
    <property type="molecule type" value="Genomic_DNA"/>
</dbReference>
<evidence type="ECO:0000256" key="4">
    <source>
        <dbReference type="ARBA" id="ARBA00010790"/>
    </source>
</evidence>
<evidence type="ECO:0000256" key="12">
    <source>
        <dbReference type="PIRNR" id="PIRNR028937"/>
    </source>
</evidence>
<dbReference type="OrthoDB" id="269227at2759"/>
<evidence type="ECO:0000256" key="6">
    <source>
        <dbReference type="ARBA" id="ARBA00022630"/>
    </source>
</evidence>
<keyword evidence="9 14" id="KW-1133">Transmembrane helix</keyword>
<evidence type="ECO:0000256" key="1">
    <source>
        <dbReference type="ARBA" id="ARBA00000920"/>
    </source>
</evidence>
<feature type="active site" description="Proton acceptor" evidence="13">
    <location>
        <position position="648"/>
    </location>
</feature>
<dbReference type="Proteomes" id="UP000332933">
    <property type="component" value="Unassembled WGS sequence"/>
</dbReference>
<evidence type="ECO:0000256" key="9">
    <source>
        <dbReference type="ARBA" id="ARBA00022989"/>
    </source>
</evidence>
<dbReference type="GO" id="GO:0046577">
    <property type="term" value="F:long-chain-alcohol oxidase activity"/>
    <property type="evidence" value="ECO:0007669"/>
    <property type="project" value="UniProtKB-EC"/>
</dbReference>
<evidence type="ECO:0000313" key="20">
    <source>
        <dbReference type="Proteomes" id="UP000332933"/>
    </source>
</evidence>
<proteinExistence type="inferred from homology"/>
<evidence type="ECO:0000256" key="14">
    <source>
        <dbReference type="SAM" id="Phobius"/>
    </source>
</evidence>
<gene>
    <name evidence="19" type="primary">Aste57867_10992</name>
    <name evidence="18" type="ORF">As57867_010951</name>
    <name evidence="19" type="ORF">ASTE57867_10992</name>
</gene>
<dbReference type="GO" id="GO:0016020">
    <property type="term" value="C:membrane"/>
    <property type="evidence" value="ECO:0007669"/>
    <property type="project" value="UniProtKB-SubCell"/>
</dbReference>